<feature type="transmembrane region" description="Helical" evidence="10">
    <location>
        <begin position="400"/>
        <end position="421"/>
    </location>
</feature>
<dbReference type="OrthoDB" id="9809206at2"/>
<keyword evidence="8 10" id="KW-0472">Membrane</keyword>
<evidence type="ECO:0000256" key="9">
    <source>
        <dbReference type="ARBA" id="ARBA00023201"/>
    </source>
</evidence>
<dbReference type="GO" id="GO:0051453">
    <property type="term" value="P:regulation of intracellular pH"/>
    <property type="evidence" value="ECO:0007669"/>
    <property type="project" value="TreeGrafter"/>
</dbReference>
<feature type="transmembrane region" description="Helical" evidence="10">
    <location>
        <begin position="89"/>
        <end position="110"/>
    </location>
</feature>
<evidence type="ECO:0000256" key="6">
    <source>
        <dbReference type="ARBA" id="ARBA00023053"/>
    </source>
</evidence>
<dbReference type="GO" id="GO:0098719">
    <property type="term" value="P:sodium ion import across plasma membrane"/>
    <property type="evidence" value="ECO:0007669"/>
    <property type="project" value="TreeGrafter"/>
</dbReference>
<dbReference type="EMBL" id="CP011308">
    <property type="protein sequence ID" value="AKF25570.1"/>
    <property type="molecule type" value="Genomic_DNA"/>
</dbReference>
<feature type="transmembrane region" description="Helical" evidence="10">
    <location>
        <begin position="31"/>
        <end position="50"/>
    </location>
</feature>
<keyword evidence="5 10" id="KW-1133">Transmembrane helix</keyword>
<dbReference type="InterPro" id="IPR018422">
    <property type="entry name" value="Cation/H_exchanger_CPA1"/>
</dbReference>
<evidence type="ECO:0000256" key="8">
    <source>
        <dbReference type="ARBA" id="ARBA00023136"/>
    </source>
</evidence>
<reference evidence="13" key="2">
    <citation type="journal article" date="2017" name="Stand. Genomic Sci.">
        <title>Complete genome sequence of the sulfur-oxidizing chemolithoautotrophic Sulfurovum lithotrophicum 42BKTT.</title>
        <authorList>
            <person name="Jeon W."/>
            <person name="Priscilla L."/>
            <person name="Park G."/>
            <person name="Lee H."/>
            <person name="Lee N."/>
            <person name="Lee D."/>
            <person name="Kwon H."/>
            <person name="Ahn I."/>
            <person name="Lee C."/>
            <person name="Lee H."/>
            <person name="Ahn J."/>
        </authorList>
    </citation>
    <scope>NUCLEOTIDE SEQUENCE [LARGE SCALE GENOMIC DNA]</scope>
    <source>
        <strain evidence="13">ATCC BAA-797 / 42BKT</strain>
    </source>
</reference>
<dbReference type="AlphaFoldDB" id="A0A7U4M2C4"/>
<feature type="transmembrane region" description="Helical" evidence="10">
    <location>
        <begin position="365"/>
        <end position="388"/>
    </location>
</feature>
<keyword evidence="13" id="KW-1185">Reference proteome</keyword>
<evidence type="ECO:0000256" key="2">
    <source>
        <dbReference type="ARBA" id="ARBA00022448"/>
    </source>
</evidence>
<feature type="transmembrane region" description="Helical" evidence="10">
    <location>
        <begin position="161"/>
        <end position="179"/>
    </location>
</feature>
<feature type="transmembrane region" description="Helical" evidence="10">
    <location>
        <begin position="303"/>
        <end position="320"/>
    </location>
</feature>
<dbReference type="Proteomes" id="UP000034444">
    <property type="component" value="Chromosome"/>
</dbReference>
<evidence type="ECO:0000256" key="7">
    <source>
        <dbReference type="ARBA" id="ARBA00023065"/>
    </source>
</evidence>
<keyword evidence="4 10" id="KW-0812">Transmembrane</keyword>
<dbReference type="PANTHER" id="PTHR10110">
    <property type="entry name" value="SODIUM/HYDROGEN EXCHANGER"/>
    <property type="match status" value="1"/>
</dbReference>
<evidence type="ECO:0000256" key="3">
    <source>
        <dbReference type="ARBA" id="ARBA00022475"/>
    </source>
</evidence>
<dbReference type="PANTHER" id="PTHR10110:SF86">
    <property type="entry name" value="SODIUM_HYDROGEN EXCHANGER 7"/>
    <property type="match status" value="1"/>
</dbReference>
<accession>A0A7U4M2C4</accession>
<dbReference type="Pfam" id="PF00999">
    <property type="entry name" value="Na_H_Exchanger"/>
    <property type="match status" value="1"/>
</dbReference>
<keyword evidence="7" id="KW-0406">Ion transport</keyword>
<evidence type="ECO:0000256" key="10">
    <source>
        <dbReference type="SAM" id="Phobius"/>
    </source>
</evidence>
<keyword evidence="2" id="KW-0813">Transport</keyword>
<dbReference type="Gene3D" id="6.10.140.1330">
    <property type="match status" value="1"/>
</dbReference>
<feature type="transmembrane region" description="Helical" evidence="10">
    <location>
        <begin position="6"/>
        <end position="24"/>
    </location>
</feature>
<gene>
    <name evidence="12" type="ORF">YH65_09405</name>
</gene>
<dbReference type="GO" id="GO:0005886">
    <property type="term" value="C:plasma membrane"/>
    <property type="evidence" value="ECO:0007669"/>
    <property type="project" value="UniProtKB-SubCell"/>
</dbReference>
<evidence type="ECO:0000256" key="5">
    <source>
        <dbReference type="ARBA" id="ARBA00022989"/>
    </source>
</evidence>
<feature type="transmembrane region" description="Helical" evidence="10">
    <location>
        <begin position="332"/>
        <end position="353"/>
    </location>
</feature>
<feature type="transmembrane region" description="Helical" evidence="10">
    <location>
        <begin position="56"/>
        <end position="77"/>
    </location>
</feature>
<evidence type="ECO:0000313" key="12">
    <source>
        <dbReference type="EMBL" id="AKF25570.1"/>
    </source>
</evidence>
<evidence type="ECO:0000256" key="4">
    <source>
        <dbReference type="ARBA" id="ARBA00022692"/>
    </source>
</evidence>
<feature type="transmembrane region" description="Helical" evidence="10">
    <location>
        <begin position="116"/>
        <end position="140"/>
    </location>
</feature>
<dbReference type="RefSeq" id="WP_046551639.1">
    <property type="nucleotide sequence ID" value="NZ_CP011308.1"/>
</dbReference>
<organism evidence="12 13">
    <name type="scientific">Sulfurovum lithotrophicum</name>
    <dbReference type="NCBI Taxonomy" id="206403"/>
    <lineage>
        <taxon>Bacteria</taxon>
        <taxon>Pseudomonadati</taxon>
        <taxon>Campylobacterota</taxon>
        <taxon>Epsilonproteobacteria</taxon>
        <taxon>Campylobacterales</taxon>
        <taxon>Sulfurovaceae</taxon>
        <taxon>Sulfurovum</taxon>
    </lineage>
</organism>
<dbReference type="InterPro" id="IPR006153">
    <property type="entry name" value="Cation/H_exchanger_TM"/>
</dbReference>
<evidence type="ECO:0000256" key="1">
    <source>
        <dbReference type="ARBA" id="ARBA00004651"/>
    </source>
</evidence>
<feature type="domain" description="Cation/H+ exchanger transmembrane" evidence="11">
    <location>
        <begin position="15"/>
        <end position="417"/>
    </location>
</feature>
<dbReference type="KEGG" id="slh:YH65_09405"/>
<comment type="subcellular location">
    <subcellularLocation>
        <location evidence="1">Cell membrane</location>
        <topology evidence="1">Multi-pass membrane protein</topology>
    </subcellularLocation>
</comment>
<keyword evidence="6" id="KW-0915">Sodium</keyword>
<name>A0A7U4M2C4_9BACT</name>
<proteinExistence type="predicted"/>
<reference evidence="12 13" key="1">
    <citation type="submission" date="2015-04" db="EMBL/GenBank/DDBJ databases">
        <title>Complete genome sequence of Sulfurovum lithotrophicum ATCC BAA-797T.</title>
        <authorList>
            <person name="Ahn J."/>
            <person name="Park G."/>
            <person name="Jeon W."/>
            <person name="Jang Y."/>
            <person name="Jang M."/>
            <person name="Lee H."/>
            <person name="Lee H."/>
        </authorList>
    </citation>
    <scope>NUCLEOTIDE SEQUENCE [LARGE SCALE GENOMIC DNA]</scope>
    <source>
        <strain evidence="13">ATCC BAA-797 / 42BKT</strain>
    </source>
</reference>
<evidence type="ECO:0000313" key="13">
    <source>
        <dbReference type="Proteomes" id="UP000034444"/>
    </source>
</evidence>
<feature type="transmembrane region" description="Helical" evidence="10">
    <location>
        <begin position="191"/>
        <end position="210"/>
    </location>
</feature>
<keyword evidence="3" id="KW-1003">Cell membrane</keyword>
<dbReference type="GO" id="GO:0015385">
    <property type="term" value="F:sodium:proton antiporter activity"/>
    <property type="evidence" value="ECO:0007669"/>
    <property type="project" value="InterPro"/>
</dbReference>
<sequence>MHSFAPEIMLITILSLVIFSDALANKIKIPSVFLLLIGSYLIYTYFKAAVPIDMAAHFDTIIIFCIPLIFMGDALHLGFSDIKKHGWSIFYLAVIAVALSITVGASLYYLDVFEGLTLGAYVSLFAINMATDAVSVQSVLSHFKGISHDIKVLIEGESLGNDATAVIAFFFIGLPWMMSGQIDALHATTEALRVFAVSIGMGLVIGYVFYMLMKLFSDRRGELFAFVIEGYAAYVLGEEMHVSGILTLITAIIATKAWIDMDIMVLEETEEKKRKSFMRTLRMSSVVATTRERLEYIYEMAKEFGYIAAVMIFFVLAEMVDFKTLWHYRMEILIMFAVTTLIRALSMAKFAFFGKTIDSIKPVGFEGWFILTFSGMKGALSIILVHMIPADYEYKVLFEAVTTGVVILSIFVYGTTLWAYFTFFKKEEETKLFVH</sequence>
<evidence type="ECO:0000259" key="11">
    <source>
        <dbReference type="Pfam" id="PF00999"/>
    </source>
</evidence>
<keyword evidence="9" id="KW-0739">Sodium transport</keyword>
<protein>
    <submittedName>
        <fullName evidence="12">Peptidase</fullName>
    </submittedName>
</protein>
<dbReference type="GO" id="GO:0015386">
    <property type="term" value="F:potassium:proton antiporter activity"/>
    <property type="evidence" value="ECO:0007669"/>
    <property type="project" value="TreeGrafter"/>
</dbReference>